<dbReference type="SUPFAM" id="SSF52540">
    <property type="entry name" value="P-loop containing nucleoside triphosphate hydrolases"/>
    <property type="match status" value="1"/>
</dbReference>
<dbReference type="EMBL" id="JAMSHJ010000003">
    <property type="protein sequence ID" value="KAI5426189.1"/>
    <property type="molecule type" value="Genomic_DNA"/>
</dbReference>
<dbReference type="Gene3D" id="3.40.50.10810">
    <property type="entry name" value="Tandem AAA-ATPase domain"/>
    <property type="match status" value="1"/>
</dbReference>
<dbReference type="Pfam" id="PF00176">
    <property type="entry name" value="SNF2-rel_dom"/>
    <property type="match status" value="1"/>
</dbReference>
<evidence type="ECO:0000259" key="1">
    <source>
        <dbReference type="PROSITE" id="PS51192"/>
    </source>
</evidence>
<proteinExistence type="predicted"/>
<evidence type="ECO:0000313" key="3">
    <source>
        <dbReference type="Proteomes" id="UP001058974"/>
    </source>
</evidence>
<dbReference type="InterPro" id="IPR000330">
    <property type="entry name" value="SNF2_N"/>
</dbReference>
<dbReference type="GO" id="GO:0005524">
    <property type="term" value="F:ATP binding"/>
    <property type="evidence" value="ECO:0007669"/>
    <property type="project" value="InterPro"/>
</dbReference>
<dbReference type="AlphaFoldDB" id="A0A9D5B1E9"/>
<dbReference type="PANTHER" id="PTHR10799">
    <property type="entry name" value="SNF2/RAD54 HELICASE FAMILY"/>
    <property type="match status" value="1"/>
</dbReference>
<evidence type="ECO:0000313" key="2">
    <source>
        <dbReference type="EMBL" id="KAI5426189.1"/>
    </source>
</evidence>
<accession>A0A9D5B1E9</accession>
<dbReference type="InterPro" id="IPR014001">
    <property type="entry name" value="Helicase_ATP-bd"/>
</dbReference>
<dbReference type="PROSITE" id="PS51192">
    <property type="entry name" value="HELICASE_ATP_BIND_1"/>
    <property type="match status" value="1"/>
</dbReference>
<sequence>MKVKHVNLTKQSYAGKNTESIEEGAVDIMQVSPVTAREKELHLQVIQLQQSIGSLVDELRRQKMKNVRLERQLSTVEIMEGAPMEQYKTTSEDSSQAAVKRKITKNQREFEFEVRVLGTIQHKNCVSQSIFQFNVVVTTYEFIMYDRAKLSKIDWKYIVVDEAQRMKDRDSVLARDLNRYRCQRRMLLTGTPLQNDLKELWSLLNLLLPEVLITRKPFMIGSQNHFKKESYSQQLQAQDLHNPNHNSH</sequence>
<keyword evidence="3" id="KW-1185">Reference proteome</keyword>
<dbReference type="InterPro" id="IPR027417">
    <property type="entry name" value="P-loop_NTPase"/>
</dbReference>
<feature type="domain" description="Helicase ATP-binding" evidence="1">
    <location>
        <begin position="132"/>
        <end position="210"/>
    </location>
</feature>
<reference evidence="2 3" key="1">
    <citation type="journal article" date="2022" name="Nat. Genet.">
        <title>Improved pea reference genome and pan-genome highlight genomic features and evolutionary characteristics.</title>
        <authorList>
            <person name="Yang T."/>
            <person name="Liu R."/>
            <person name="Luo Y."/>
            <person name="Hu S."/>
            <person name="Wang D."/>
            <person name="Wang C."/>
            <person name="Pandey M.K."/>
            <person name="Ge S."/>
            <person name="Xu Q."/>
            <person name="Li N."/>
            <person name="Li G."/>
            <person name="Huang Y."/>
            <person name="Saxena R.K."/>
            <person name="Ji Y."/>
            <person name="Li M."/>
            <person name="Yan X."/>
            <person name="He Y."/>
            <person name="Liu Y."/>
            <person name="Wang X."/>
            <person name="Xiang C."/>
            <person name="Varshney R.K."/>
            <person name="Ding H."/>
            <person name="Gao S."/>
            <person name="Zong X."/>
        </authorList>
    </citation>
    <scope>NUCLEOTIDE SEQUENCE [LARGE SCALE GENOMIC DNA]</scope>
    <source>
        <strain evidence="2 3">cv. Zhongwan 6</strain>
    </source>
</reference>
<organism evidence="2 3">
    <name type="scientific">Pisum sativum</name>
    <name type="common">Garden pea</name>
    <name type="synonym">Lathyrus oleraceus</name>
    <dbReference type="NCBI Taxonomy" id="3888"/>
    <lineage>
        <taxon>Eukaryota</taxon>
        <taxon>Viridiplantae</taxon>
        <taxon>Streptophyta</taxon>
        <taxon>Embryophyta</taxon>
        <taxon>Tracheophyta</taxon>
        <taxon>Spermatophyta</taxon>
        <taxon>Magnoliopsida</taxon>
        <taxon>eudicotyledons</taxon>
        <taxon>Gunneridae</taxon>
        <taxon>Pentapetalae</taxon>
        <taxon>rosids</taxon>
        <taxon>fabids</taxon>
        <taxon>Fabales</taxon>
        <taxon>Fabaceae</taxon>
        <taxon>Papilionoideae</taxon>
        <taxon>50 kb inversion clade</taxon>
        <taxon>NPAAA clade</taxon>
        <taxon>Hologalegina</taxon>
        <taxon>IRL clade</taxon>
        <taxon>Fabeae</taxon>
        <taxon>Lathyrus</taxon>
    </lineage>
</organism>
<dbReference type="Gramene" id="Psat03G0186000-T1">
    <property type="protein sequence ID" value="KAI5426189.1"/>
    <property type="gene ID" value="KIW84_031860"/>
</dbReference>
<dbReference type="Proteomes" id="UP001058974">
    <property type="component" value="Chromosome 3"/>
</dbReference>
<dbReference type="InterPro" id="IPR038718">
    <property type="entry name" value="SNF2-like_sf"/>
</dbReference>
<gene>
    <name evidence="2" type="ORF">KIW84_031860</name>
</gene>
<protein>
    <recommendedName>
        <fullName evidence="1">Helicase ATP-binding domain-containing protein</fullName>
    </recommendedName>
</protein>
<name>A0A9D5B1E9_PEA</name>
<comment type="caution">
    <text evidence="2">The sequence shown here is derived from an EMBL/GenBank/DDBJ whole genome shotgun (WGS) entry which is preliminary data.</text>
</comment>